<dbReference type="GO" id="GO:0008270">
    <property type="term" value="F:zinc ion binding"/>
    <property type="evidence" value="ECO:0007669"/>
    <property type="project" value="InterPro"/>
</dbReference>
<dbReference type="GO" id="GO:0000981">
    <property type="term" value="F:DNA-binding transcription factor activity, RNA polymerase II-specific"/>
    <property type="evidence" value="ECO:0007669"/>
    <property type="project" value="InterPro"/>
</dbReference>
<proteinExistence type="predicted"/>
<dbReference type="EMBL" id="QGMH01000113">
    <property type="protein sequence ID" value="TVY24904.1"/>
    <property type="molecule type" value="Genomic_DNA"/>
</dbReference>
<dbReference type="PROSITE" id="PS00463">
    <property type="entry name" value="ZN2_CY6_FUNGAL_1"/>
    <property type="match status" value="1"/>
</dbReference>
<dbReference type="Proteomes" id="UP000431533">
    <property type="component" value="Unassembled WGS sequence"/>
</dbReference>
<keyword evidence="1" id="KW-0539">Nucleus</keyword>
<protein>
    <recommendedName>
        <fullName evidence="3">Zn(2)-C6 fungal-type domain-containing protein</fullName>
    </recommendedName>
</protein>
<dbReference type="PROSITE" id="PS50048">
    <property type="entry name" value="ZN2_CY6_FUNGAL_2"/>
    <property type="match status" value="1"/>
</dbReference>
<name>A0A8H8R0Z3_9HELO</name>
<comment type="caution">
    <text evidence="4">The sequence shown here is derived from an EMBL/GenBank/DDBJ whole genome shotgun (WGS) entry which is preliminary data.</text>
</comment>
<dbReference type="Gene3D" id="4.10.240.10">
    <property type="entry name" value="Zn(2)-C6 fungal-type DNA-binding domain"/>
    <property type="match status" value="1"/>
</dbReference>
<dbReference type="RefSeq" id="XP_031003692.1">
    <property type="nucleotide sequence ID" value="XM_031150794.1"/>
</dbReference>
<evidence type="ECO:0000256" key="2">
    <source>
        <dbReference type="SAM" id="MobiDB-lite"/>
    </source>
</evidence>
<dbReference type="AlphaFoldDB" id="A0A8H8R0Z3"/>
<dbReference type="SUPFAM" id="SSF57701">
    <property type="entry name" value="Zn2/Cys6 DNA-binding domain"/>
    <property type="match status" value="1"/>
</dbReference>
<dbReference type="InterPro" id="IPR053175">
    <property type="entry name" value="DHMBA_Reg_Transcription_Factor"/>
</dbReference>
<feature type="compositionally biased region" description="Polar residues" evidence="2">
    <location>
        <begin position="83"/>
        <end position="92"/>
    </location>
</feature>
<dbReference type="CDD" id="cd00067">
    <property type="entry name" value="GAL4"/>
    <property type="match status" value="1"/>
</dbReference>
<dbReference type="GeneID" id="41986048"/>
<dbReference type="PANTHER" id="PTHR38791:SF5">
    <property type="entry name" value="TRANSCRIPTION FACTOR DBAG-RELATED"/>
    <property type="match status" value="1"/>
</dbReference>
<evidence type="ECO:0000256" key="1">
    <source>
        <dbReference type="ARBA" id="ARBA00023242"/>
    </source>
</evidence>
<dbReference type="SMART" id="SM00066">
    <property type="entry name" value="GAL4"/>
    <property type="match status" value="1"/>
</dbReference>
<dbReference type="Pfam" id="PF11951">
    <property type="entry name" value="Fungal_trans_2"/>
    <property type="match status" value="1"/>
</dbReference>
<organism evidence="4 5">
    <name type="scientific">Lachnellula hyalina</name>
    <dbReference type="NCBI Taxonomy" id="1316788"/>
    <lineage>
        <taxon>Eukaryota</taxon>
        <taxon>Fungi</taxon>
        <taxon>Dikarya</taxon>
        <taxon>Ascomycota</taxon>
        <taxon>Pezizomycotina</taxon>
        <taxon>Leotiomycetes</taxon>
        <taxon>Helotiales</taxon>
        <taxon>Lachnaceae</taxon>
        <taxon>Lachnellula</taxon>
    </lineage>
</organism>
<dbReference type="InterPro" id="IPR021858">
    <property type="entry name" value="Fun_TF"/>
</dbReference>
<feature type="domain" description="Zn(2)-C6 fungal-type" evidence="3">
    <location>
        <begin position="10"/>
        <end position="38"/>
    </location>
</feature>
<evidence type="ECO:0000313" key="4">
    <source>
        <dbReference type="EMBL" id="TVY24904.1"/>
    </source>
</evidence>
<gene>
    <name evidence="4" type="ORF">LHYA1_G005850</name>
</gene>
<dbReference type="CDD" id="cd12148">
    <property type="entry name" value="fungal_TF_MHR"/>
    <property type="match status" value="1"/>
</dbReference>
<sequence>MVYCGKPSKGCQACRDRKTRCDRATPSCSQCIRGQRPCPGYRDQLDLIFRDESEAVIGKAKGKAKASSSSKAKQKQRPASKSPASTISSDNWTPPVDDEQEYLKKEFAELVLEPNLHGGFVQEMVPFGSLGSFNLPPKTPLEFRAQAFFYSKSPLWLRNFEFLGALCNQTNADEHLLASMSAVGLASLSNTLHTPELLTRSRKDYVRALRLTNAALRSPTDVKKDSTLFSVMILSIYETVTGTNERSLNAWTEHVNGATALVKLRGLEQFETEAGQRMFIQVLAYIMLSCIQRTIPMPAHMIELRNIAAKHMDTGKTAWRSTGVIIDFTIFRAAIRDSKIVGPRNVVNGALEIDNRFAEIFSRVPKEFRYETVYTDENPHLVWNGKYHIYSEHWSAQIWNGTRTCRILLGETIRDQLIADAKSLVPSFSPEENEAIFRDSKVVSMQCSRDILASVPQHTSAQDSTEPARLLTGSRGNFILWPLYLVGVMDLSSDEVRAWVSQRLCSIGDVAGIKQARLLGEFIANRNNPFQWEVNEVFKEGFLTMAGNQTRFEESDEEGVRLNE</sequence>
<reference evidence="4 5" key="1">
    <citation type="submission" date="2018-05" db="EMBL/GenBank/DDBJ databases">
        <title>Genome sequencing and assembly of the regulated plant pathogen Lachnellula willkommii and related sister species for the development of diagnostic species identification markers.</title>
        <authorList>
            <person name="Giroux E."/>
            <person name="Bilodeau G."/>
        </authorList>
    </citation>
    <scope>NUCLEOTIDE SEQUENCE [LARGE SCALE GENOMIC DNA]</scope>
    <source>
        <strain evidence="4 5">CBS 185.66</strain>
    </source>
</reference>
<evidence type="ECO:0000259" key="3">
    <source>
        <dbReference type="PROSITE" id="PS50048"/>
    </source>
</evidence>
<accession>A0A8H8R0Z3</accession>
<keyword evidence="5" id="KW-1185">Reference proteome</keyword>
<dbReference type="OrthoDB" id="5429770at2759"/>
<dbReference type="InterPro" id="IPR036864">
    <property type="entry name" value="Zn2-C6_fun-type_DNA-bd_sf"/>
</dbReference>
<evidence type="ECO:0000313" key="5">
    <source>
        <dbReference type="Proteomes" id="UP000431533"/>
    </source>
</evidence>
<dbReference type="Pfam" id="PF00172">
    <property type="entry name" value="Zn_clus"/>
    <property type="match status" value="1"/>
</dbReference>
<feature type="region of interest" description="Disordered" evidence="2">
    <location>
        <begin position="60"/>
        <end position="95"/>
    </location>
</feature>
<dbReference type="InterPro" id="IPR001138">
    <property type="entry name" value="Zn2Cys6_DnaBD"/>
</dbReference>
<dbReference type="PANTHER" id="PTHR38791">
    <property type="entry name" value="ZN(II)2CYS6 TRANSCRIPTION FACTOR (EUROFUNG)-RELATED-RELATED"/>
    <property type="match status" value="1"/>
</dbReference>